<evidence type="ECO:0000313" key="2">
    <source>
        <dbReference type="EMBL" id="QED28834.1"/>
    </source>
</evidence>
<dbReference type="AlphaFoldDB" id="A0A5B8XTE5"/>
<dbReference type="OrthoDB" id="5492733at2"/>
<feature type="region of interest" description="Disordered" evidence="1">
    <location>
        <begin position="50"/>
        <end position="93"/>
    </location>
</feature>
<dbReference type="InterPro" id="IPR015943">
    <property type="entry name" value="WD40/YVTN_repeat-like_dom_sf"/>
</dbReference>
<name>A0A5B8XTE5_9DELT</name>
<sequence>MSRKSVWFVVVLLTFQMLGCGSDEAGAGPECGLDERYNPILDACEPARTLMNNTDDMGEDVSDEVDMGENPEPDMSQSDMPEEDSGPDLPDGLTCLTDLDGDGHYAIECGGDDCDDTNRSRSPSATELCDRIDNDCNDEINDGIDCSFYAHSNTKLYRIDPFKFTTQELGSVPGLFDIDTHPDGTLYGLTSSQLYTYDPQSSMWTAFPNELGVNLGTANGMAIDEDGTAYVTGGNTLYTVDLTNGSATAVGSGNYNSSGDTVITKQGVLYMTSSRTLNTDTLVLVEGSDGSGDLVGATNHRGIWGLTAAWGDVYGLTEDGELIAIDSQTGASTLIHQFGISFYGAASTPNR</sequence>
<feature type="compositionally biased region" description="Acidic residues" evidence="1">
    <location>
        <begin position="56"/>
        <end position="72"/>
    </location>
</feature>
<organism evidence="2 3">
    <name type="scientific">Microvenator marinus</name>
    <dbReference type="NCBI Taxonomy" id="2600177"/>
    <lineage>
        <taxon>Bacteria</taxon>
        <taxon>Deltaproteobacteria</taxon>
        <taxon>Bradymonadales</taxon>
        <taxon>Microvenatoraceae</taxon>
        <taxon>Microvenator</taxon>
    </lineage>
</organism>
<proteinExistence type="predicted"/>
<reference evidence="2 3" key="1">
    <citation type="submission" date="2019-08" db="EMBL/GenBank/DDBJ databases">
        <authorList>
            <person name="Liang Q."/>
        </authorList>
    </citation>
    <scope>NUCLEOTIDE SEQUENCE [LARGE SCALE GENOMIC DNA]</scope>
    <source>
        <strain evidence="2 3">V1718</strain>
    </source>
</reference>
<dbReference type="Pfam" id="PF11617">
    <property type="entry name" value="Cu-binding_MopE"/>
    <property type="match status" value="1"/>
</dbReference>
<keyword evidence="3" id="KW-1185">Reference proteome</keyword>
<dbReference type="RefSeq" id="WP_146961617.1">
    <property type="nucleotide sequence ID" value="NZ_CP042467.1"/>
</dbReference>
<evidence type="ECO:0000256" key="1">
    <source>
        <dbReference type="SAM" id="MobiDB-lite"/>
    </source>
</evidence>
<evidence type="ECO:0000313" key="3">
    <source>
        <dbReference type="Proteomes" id="UP000321595"/>
    </source>
</evidence>
<dbReference type="Proteomes" id="UP000321595">
    <property type="component" value="Chromosome"/>
</dbReference>
<dbReference type="Gene3D" id="2.130.10.10">
    <property type="entry name" value="YVTN repeat-like/Quinoprotein amine dehydrogenase"/>
    <property type="match status" value="1"/>
</dbReference>
<dbReference type="SUPFAM" id="SSF101898">
    <property type="entry name" value="NHL repeat"/>
    <property type="match status" value="1"/>
</dbReference>
<protein>
    <submittedName>
        <fullName evidence="2">Uncharacterized protein</fullName>
    </submittedName>
</protein>
<dbReference type="KEGG" id="bbae:FRD01_16625"/>
<accession>A0A5B8XTE5</accession>
<gene>
    <name evidence="2" type="ORF">FRD01_16625</name>
</gene>
<dbReference type="InterPro" id="IPR021655">
    <property type="entry name" value="Put_metal-bd"/>
</dbReference>
<dbReference type="EMBL" id="CP042467">
    <property type="protein sequence ID" value="QED28834.1"/>
    <property type="molecule type" value="Genomic_DNA"/>
</dbReference>